<evidence type="ECO:0000313" key="3">
    <source>
        <dbReference type="Proteomes" id="UP000002051"/>
    </source>
</evidence>
<dbReference type="Proteomes" id="UP000002051">
    <property type="component" value="Chromosome 5"/>
</dbReference>
<evidence type="ECO:0000313" key="1">
    <source>
        <dbReference type="EMBL" id="KEH27426.1"/>
    </source>
</evidence>
<dbReference type="HOGENOM" id="CLU_2964343_0_0_1"/>
<keyword evidence="3" id="KW-1185">Reference proteome</keyword>
<organism evidence="1 3">
    <name type="scientific">Medicago truncatula</name>
    <name type="common">Barrel medic</name>
    <name type="synonym">Medicago tribuloides</name>
    <dbReference type="NCBI Taxonomy" id="3880"/>
    <lineage>
        <taxon>Eukaryota</taxon>
        <taxon>Viridiplantae</taxon>
        <taxon>Streptophyta</taxon>
        <taxon>Embryophyta</taxon>
        <taxon>Tracheophyta</taxon>
        <taxon>Spermatophyta</taxon>
        <taxon>Magnoliopsida</taxon>
        <taxon>eudicotyledons</taxon>
        <taxon>Gunneridae</taxon>
        <taxon>Pentapetalae</taxon>
        <taxon>rosids</taxon>
        <taxon>fabids</taxon>
        <taxon>Fabales</taxon>
        <taxon>Fabaceae</taxon>
        <taxon>Papilionoideae</taxon>
        <taxon>50 kb inversion clade</taxon>
        <taxon>NPAAA clade</taxon>
        <taxon>Hologalegina</taxon>
        <taxon>IRL clade</taxon>
        <taxon>Trifolieae</taxon>
        <taxon>Medicago</taxon>
    </lineage>
</organism>
<dbReference type="EMBL" id="CM001221">
    <property type="protein sequence ID" value="KEH27426.1"/>
    <property type="molecule type" value="Genomic_DNA"/>
</dbReference>
<sequence length="59" mass="7015">MSSLSNDYLEKEMIFKFTNEYLENLDDDTKIQEISEVHAWPKVRVLMVLPLDDPAYNHQ</sequence>
<dbReference type="EnsemblPlants" id="KEH27426">
    <property type="protein sequence ID" value="KEH27426"/>
    <property type="gene ID" value="MTR_5g010015"/>
</dbReference>
<gene>
    <name evidence="1" type="ordered locus">MTR_5g010015</name>
</gene>
<reference evidence="1 3" key="1">
    <citation type="journal article" date="2011" name="Nature">
        <title>The Medicago genome provides insight into the evolution of rhizobial symbioses.</title>
        <authorList>
            <person name="Young N.D."/>
            <person name="Debelle F."/>
            <person name="Oldroyd G.E."/>
            <person name="Geurts R."/>
            <person name="Cannon S.B."/>
            <person name="Udvardi M.K."/>
            <person name="Benedito V.A."/>
            <person name="Mayer K.F."/>
            <person name="Gouzy J."/>
            <person name="Schoof H."/>
            <person name="Van de Peer Y."/>
            <person name="Proost S."/>
            <person name="Cook D.R."/>
            <person name="Meyers B.C."/>
            <person name="Spannagl M."/>
            <person name="Cheung F."/>
            <person name="De Mita S."/>
            <person name="Krishnakumar V."/>
            <person name="Gundlach H."/>
            <person name="Zhou S."/>
            <person name="Mudge J."/>
            <person name="Bharti A.K."/>
            <person name="Murray J.D."/>
            <person name="Naoumkina M.A."/>
            <person name="Rosen B."/>
            <person name="Silverstein K.A."/>
            <person name="Tang H."/>
            <person name="Rombauts S."/>
            <person name="Zhao P.X."/>
            <person name="Zhou P."/>
            <person name="Barbe V."/>
            <person name="Bardou P."/>
            <person name="Bechner M."/>
            <person name="Bellec A."/>
            <person name="Berger A."/>
            <person name="Berges H."/>
            <person name="Bidwell S."/>
            <person name="Bisseling T."/>
            <person name="Choisne N."/>
            <person name="Couloux A."/>
            <person name="Denny R."/>
            <person name="Deshpande S."/>
            <person name="Dai X."/>
            <person name="Doyle J.J."/>
            <person name="Dudez A.M."/>
            <person name="Farmer A.D."/>
            <person name="Fouteau S."/>
            <person name="Franken C."/>
            <person name="Gibelin C."/>
            <person name="Gish J."/>
            <person name="Goldstein S."/>
            <person name="Gonzalez A.J."/>
            <person name="Green P.J."/>
            <person name="Hallab A."/>
            <person name="Hartog M."/>
            <person name="Hua A."/>
            <person name="Humphray S.J."/>
            <person name="Jeong D.H."/>
            <person name="Jing Y."/>
            <person name="Jocker A."/>
            <person name="Kenton S.M."/>
            <person name="Kim D.J."/>
            <person name="Klee K."/>
            <person name="Lai H."/>
            <person name="Lang C."/>
            <person name="Lin S."/>
            <person name="Macmil S.L."/>
            <person name="Magdelenat G."/>
            <person name="Matthews L."/>
            <person name="McCorrison J."/>
            <person name="Monaghan E.L."/>
            <person name="Mun J.H."/>
            <person name="Najar F.Z."/>
            <person name="Nicholson C."/>
            <person name="Noirot C."/>
            <person name="O'Bleness M."/>
            <person name="Paule C.R."/>
            <person name="Poulain J."/>
            <person name="Prion F."/>
            <person name="Qin B."/>
            <person name="Qu C."/>
            <person name="Retzel E.F."/>
            <person name="Riddle C."/>
            <person name="Sallet E."/>
            <person name="Samain S."/>
            <person name="Samson N."/>
            <person name="Sanders I."/>
            <person name="Saurat O."/>
            <person name="Scarpelli C."/>
            <person name="Schiex T."/>
            <person name="Segurens B."/>
            <person name="Severin A.J."/>
            <person name="Sherrier D.J."/>
            <person name="Shi R."/>
            <person name="Sims S."/>
            <person name="Singer S.R."/>
            <person name="Sinharoy S."/>
            <person name="Sterck L."/>
            <person name="Viollet A."/>
            <person name="Wang B.B."/>
            <person name="Wang K."/>
            <person name="Wang M."/>
            <person name="Wang X."/>
            <person name="Warfsmann J."/>
            <person name="Weissenbach J."/>
            <person name="White D.D."/>
            <person name="White J.D."/>
            <person name="Wiley G.B."/>
            <person name="Wincker P."/>
            <person name="Xing Y."/>
            <person name="Yang L."/>
            <person name="Yao Z."/>
            <person name="Ying F."/>
            <person name="Zhai J."/>
            <person name="Zhou L."/>
            <person name="Zuber A."/>
            <person name="Denarie J."/>
            <person name="Dixon R.A."/>
            <person name="May G.D."/>
            <person name="Schwartz D.C."/>
            <person name="Rogers J."/>
            <person name="Quetier F."/>
            <person name="Town C.D."/>
            <person name="Roe B.A."/>
        </authorList>
    </citation>
    <scope>NUCLEOTIDE SEQUENCE [LARGE SCALE GENOMIC DNA]</scope>
    <source>
        <strain evidence="1">A17</strain>
        <strain evidence="2 3">cv. Jemalong A17</strain>
    </source>
</reference>
<reference evidence="1 3" key="2">
    <citation type="journal article" date="2014" name="BMC Genomics">
        <title>An improved genome release (version Mt4.0) for the model legume Medicago truncatula.</title>
        <authorList>
            <person name="Tang H."/>
            <person name="Krishnakumar V."/>
            <person name="Bidwell S."/>
            <person name="Rosen B."/>
            <person name="Chan A."/>
            <person name="Zhou S."/>
            <person name="Gentzbittel L."/>
            <person name="Childs K.L."/>
            <person name="Yandell M."/>
            <person name="Gundlach H."/>
            <person name="Mayer K.F."/>
            <person name="Schwartz D.C."/>
            <person name="Town C.D."/>
        </authorList>
    </citation>
    <scope>GENOME REANNOTATION</scope>
    <source>
        <strain evidence="1">A17</strain>
        <strain evidence="2 3">cv. Jemalong A17</strain>
    </source>
</reference>
<reference evidence="2" key="3">
    <citation type="submission" date="2015-04" db="UniProtKB">
        <authorList>
            <consortium name="EnsemblPlants"/>
        </authorList>
    </citation>
    <scope>IDENTIFICATION</scope>
    <source>
        <strain evidence="2">cv. Jemalong A17</strain>
    </source>
</reference>
<protein>
    <submittedName>
        <fullName evidence="1 2">Uncharacterized protein</fullName>
    </submittedName>
</protein>
<dbReference type="AlphaFoldDB" id="A0A072UDC1"/>
<evidence type="ECO:0000313" key="2">
    <source>
        <dbReference type="EnsemblPlants" id="KEH27426"/>
    </source>
</evidence>
<accession>A0A072UDC1</accession>
<proteinExistence type="predicted"/>
<name>A0A072UDC1_MEDTR</name>